<keyword evidence="1" id="KW-0229">DNA integration</keyword>
<dbReference type="Proteomes" id="UP001598130">
    <property type="component" value="Unassembled WGS sequence"/>
</dbReference>
<dbReference type="RefSeq" id="WP_377369395.1">
    <property type="nucleotide sequence ID" value="NZ_JAOTJD010000013.1"/>
</dbReference>
<evidence type="ECO:0000256" key="1">
    <source>
        <dbReference type="ARBA" id="ARBA00022908"/>
    </source>
</evidence>
<organism evidence="5 6">
    <name type="scientific">Phenylobacterium ferrooxidans</name>
    <dbReference type="NCBI Taxonomy" id="2982689"/>
    <lineage>
        <taxon>Bacteria</taxon>
        <taxon>Pseudomonadati</taxon>
        <taxon>Pseudomonadota</taxon>
        <taxon>Alphaproteobacteria</taxon>
        <taxon>Caulobacterales</taxon>
        <taxon>Caulobacteraceae</taxon>
        <taxon>Phenylobacterium</taxon>
    </lineage>
</organism>
<evidence type="ECO:0000256" key="2">
    <source>
        <dbReference type="ARBA" id="ARBA00023172"/>
    </source>
</evidence>
<dbReference type="PROSITE" id="PS51898">
    <property type="entry name" value="TYR_RECOMBINASE"/>
    <property type="match status" value="1"/>
</dbReference>
<evidence type="ECO:0000313" key="5">
    <source>
        <dbReference type="EMBL" id="MFD3264029.1"/>
    </source>
</evidence>
<keyword evidence="6" id="KW-1185">Reference proteome</keyword>
<dbReference type="InterPro" id="IPR013762">
    <property type="entry name" value="Integrase-like_cat_sf"/>
</dbReference>
<gene>
    <name evidence="5" type="ORF">OCL97_08660</name>
</gene>
<dbReference type="InterPro" id="IPR011010">
    <property type="entry name" value="DNA_brk_join_enz"/>
</dbReference>
<evidence type="ECO:0000259" key="4">
    <source>
        <dbReference type="PROSITE" id="PS51898"/>
    </source>
</evidence>
<feature type="region of interest" description="Disordered" evidence="3">
    <location>
        <begin position="354"/>
        <end position="373"/>
    </location>
</feature>
<evidence type="ECO:0000313" key="6">
    <source>
        <dbReference type="Proteomes" id="UP001598130"/>
    </source>
</evidence>
<reference evidence="5 6" key="1">
    <citation type="submission" date="2022-09" db="EMBL/GenBank/DDBJ databases">
        <title>New species of Phenylobacterium.</title>
        <authorList>
            <person name="Mieszkin S."/>
        </authorList>
    </citation>
    <scope>NUCLEOTIDE SEQUENCE [LARGE SCALE GENOMIC DNA]</scope>
    <source>
        <strain evidence="5 6">HK31-G</strain>
    </source>
</reference>
<dbReference type="PANTHER" id="PTHR30349">
    <property type="entry name" value="PHAGE INTEGRASE-RELATED"/>
    <property type="match status" value="1"/>
</dbReference>
<sequence length="373" mass="41856">MSVYKPKQSRIWQYDFVVAGRRYVGSTGVLNRRAAEEFERRMRQEVATGKLGAIGQLPLDEAAGRYWEEKGRHRGDAVDVERRIEVLLSLLGPQTRLSAIDQAVVADAIERRRTETFRKAKGDKARAYPVSNSTVNRDIIETLRPILKRARTHWSPQGTLHGLPEIDWRDLRLSEPRAQSRVYSQSEKAAWLAACDGDVRLALDMMLTYGLRYGELFFALHALNLDVSDPTLTLQKGRKRDVILHLPLRRDHARALTELVAKARGAGIDQVWCVEVGETVTPLTYGMLEHRISKAANAAKISGGRRIHGARHHAGSMILKKTKNLKAVQGLLGHARVSSSERYAHVLTEELRAALDDDEPLDPQSAEDAGDRK</sequence>
<dbReference type="EMBL" id="JAOTJD010000013">
    <property type="protein sequence ID" value="MFD3264029.1"/>
    <property type="molecule type" value="Genomic_DNA"/>
</dbReference>
<evidence type="ECO:0000256" key="3">
    <source>
        <dbReference type="SAM" id="MobiDB-lite"/>
    </source>
</evidence>
<accession>A0ABW6CM95</accession>
<dbReference type="Pfam" id="PF00589">
    <property type="entry name" value="Phage_integrase"/>
    <property type="match status" value="1"/>
</dbReference>
<feature type="domain" description="Tyr recombinase" evidence="4">
    <location>
        <begin position="178"/>
        <end position="356"/>
    </location>
</feature>
<comment type="caution">
    <text evidence="5">The sequence shown here is derived from an EMBL/GenBank/DDBJ whole genome shotgun (WGS) entry which is preliminary data.</text>
</comment>
<dbReference type="Gene3D" id="1.10.443.10">
    <property type="entry name" value="Intergrase catalytic core"/>
    <property type="match status" value="1"/>
</dbReference>
<keyword evidence="2" id="KW-0233">DNA recombination</keyword>
<dbReference type="InterPro" id="IPR002104">
    <property type="entry name" value="Integrase_catalytic"/>
</dbReference>
<proteinExistence type="predicted"/>
<dbReference type="CDD" id="cd00397">
    <property type="entry name" value="DNA_BRE_C"/>
    <property type="match status" value="1"/>
</dbReference>
<dbReference type="PANTHER" id="PTHR30349:SF64">
    <property type="entry name" value="PROPHAGE INTEGRASE INTD-RELATED"/>
    <property type="match status" value="1"/>
</dbReference>
<protein>
    <submittedName>
        <fullName evidence="5">Site-specific integrase</fullName>
    </submittedName>
</protein>
<dbReference type="SUPFAM" id="SSF56349">
    <property type="entry name" value="DNA breaking-rejoining enzymes"/>
    <property type="match status" value="1"/>
</dbReference>
<name>A0ABW6CM95_9CAUL</name>
<dbReference type="InterPro" id="IPR050090">
    <property type="entry name" value="Tyrosine_recombinase_XerCD"/>
</dbReference>